<dbReference type="PANTHER" id="PTHR22743">
    <property type="entry name" value="MEPRIN/TRAF-LIKE MATH FAMILY-C.ELEGANS"/>
    <property type="match status" value="1"/>
</dbReference>
<dbReference type="OrthoDB" id="19132at2759"/>
<dbReference type="EMBL" id="PDUG01000002">
    <property type="protein sequence ID" value="PIC44923.1"/>
    <property type="molecule type" value="Genomic_DNA"/>
</dbReference>
<organism evidence="2 3">
    <name type="scientific">Caenorhabditis nigoni</name>
    <dbReference type="NCBI Taxonomy" id="1611254"/>
    <lineage>
        <taxon>Eukaryota</taxon>
        <taxon>Metazoa</taxon>
        <taxon>Ecdysozoa</taxon>
        <taxon>Nematoda</taxon>
        <taxon>Chromadorea</taxon>
        <taxon>Rhabditida</taxon>
        <taxon>Rhabditina</taxon>
        <taxon>Rhabditomorpha</taxon>
        <taxon>Rhabditoidea</taxon>
        <taxon>Rhabditidae</taxon>
        <taxon>Peloderinae</taxon>
        <taxon>Caenorhabditis</taxon>
    </lineage>
</organism>
<dbReference type="InterPro" id="IPR052664">
    <property type="entry name" value="BTB-MATH_domain_protein"/>
</dbReference>
<dbReference type="CDD" id="cd18186">
    <property type="entry name" value="BTB_POZ_ZBTB_KLHL-like"/>
    <property type="match status" value="1"/>
</dbReference>
<dbReference type="InterPro" id="IPR002083">
    <property type="entry name" value="MATH/TRAF_dom"/>
</dbReference>
<reference evidence="3" key="1">
    <citation type="submission" date="2017-10" db="EMBL/GenBank/DDBJ databases">
        <title>Rapid genome shrinkage in a self-fertile nematode reveals novel sperm competition proteins.</title>
        <authorList>
            <person name="Yin D."/>
            <person name="Schwarz E.M."/>
            <person name="Thomas C.G."/>
            <person name="Felde R.L."/>
            <person name="Korf I.F."/>
            <person name="Cutter A.D."/>
            <person name="Schartner C.M."/>
            <person name="Ralston E.J."/>
            <person name="Meyer B.J."/>
            <person name="Haag E.S."/>
        </authorList>
    </citation>
    <scope>NUCLEOTIDE SEQUENCE [LARGE SCALE GENOMIC DNA]</scope>
    <source>
        <strain evidence="3">JU1422</strain>
    </source>
</reference>
<dbReference type="Gene3D" id="3.30.710.10">
    <property type="entry name" value="Potassium Channel Kv1.1, Chain A"/>
    <property type="match status" value="1"/>
</dbReference>
<comment type="caution">
    <text evidence="2">The sequence shown here is derived from an EMBL/GenBank/DDBJ whole genome shotgun (WGS) entry which is preliminary data.</text>
</comment>
<dbReference type="PANTHER" id="PTHR22743:SF165">
    <property type="entry name" value="BTB AND MATH DOMAIN CONTAINING-RELATED"/>
    <property type="match status" value="1"/>
</dbReference>
<dbReference type="SUPFAM" id="SSF54695">
    <property type="entry name" value="POZ domain"/>
    <property type="match status" value="1"/>
</dbReference>
<evidence type="ECO:0000313" key="3">
    <source>
        <dbReference type="Proteomes" id="UP000230233"/>
    </source>
</evidence>
<dbReference type="PROSITE" id="PS50097">
    <property type="entry name" value="BTB"/>
    <property type="match status" value="1"/>
</dbReference>
<gene>
    <name evidence="2" type="primary">Cnig_chr_II.g5124</name>
    <name evidence="2" type="ORF">B9Z55_005124</name>
</gene>
<accession>A0A2G5UZH0</accession>
<dbReference type="AlphaFoldDB" id="A0A2G5UZH0"/>
<dbReference type="InterPro" id="IPR011333">
    <property type="entry name" value="SKP1/BTB/POZ_sf"/>
</dbReference>
<dbReference type="Pfam" id="PF00651">
    <property type="entry name" value="BTB"/>
    <property type="match status" value="1"/>
</dbReference>
<dbReference type="Pfam" id="PF00917">
    <property type="entry name" value="MATH"/>
    <property type="match status" value="1"/>
</dbReference>
<dbReference type="InterPro" id="IPR000210">
    <property type="entry name" value="BTB/POZ_dom"/>
</dbReference>
<keyword evidence="3" id="KW-1185">Reference proteome</keyword>
<protein>
    <recommendedName>
        <fullName evidence="1">BTB domain-containing protein</fullName>
    </recommendedName>
</protein>
<feature type="domain" description="BTB" evidence="1">
    <location>
        <begin position="150"/>
        <end position="209"/>
    </location>
</feature>
<dbReference type="Proteomes" id="UP000230233">
    <property type="component" value="Chromosome II"/>
</dbReference>
<proteinExistence type="predicted"/>
<evidence type="ECO:0000259" key="1">
    <source>
        <dbReference type="PROSITE" id="PS50097"/>
    </source>
</evidence>
<name>A0A2G5UZH0_9PELO</name>
<sequence length="309" mass="36191">MSPTADKNFVIKRVFENLNKLGSSGTIIGNPETNFRALWTINVFKYGDGDLRFDLTCLHEKANDWSITVVFDVLIGGKPFKTNHLFTFNQYNNSTFLPYLRRHEFSNYLISSTVTIEFQVKISEITVIDGRKLQESNSRYFDNDVAKESSDVVLLVGDQKFYVSKLLLTFHSTYFKSLFFGNFSESKKLEIELKDTDPEVFQQFLELIYGISAVDDTMIMEILKLADFFNAQMLMKRCEEFLLDRSHQPLKLKFQAALKYKMEKLKVKCYSEMEKSTDFRDFSPRNAQHYSQEDWKELFDKVVDIYRSS</sequence>
<evidence type="ECO:0000313" key="2">
    <source>
        <dbReference type="EMBL" id="PIC44923.1"/>
    </source>
</evidence>
<dbReference type="SMART" id="SM00225">
    <property type="entry name" value="BTB"/>
    <property type="match status" value="1"/>
</dbReference>